<keyword evidence="8" id="KW-0227">DNA damage</keyword>
<dbReference type="Gene3D" id="1.10.340.30">
    <property type="entry name" value="Hypothetical protein, domain 2"/>
    <property type="match status" value="1"/>
</dbReference>
<evidence type="ECO:0000256" key="1">
    <source>
        <dbReference type="ARBA" id="ARBA00000843"/>
    </source>
</evidence>
<evidence type="ECO:0000256" key="13">
    <source>
        <dbReference type="ARBA" id="ARBA00023295"/>
    </source>
</evidence>
<keyword evidence="7" id="KW-0479">Metal-binding</keyword>
<evidence type="ECO:0000256" key="8">
    <source>
        <dbReference type="ARBA" id="ARBA00022763"/>
    </source>
</evidence>
<dbReference type="InterPro" id="IPR003265">
    <property type="entry name" value="HhH-GPD_domain"/>
</dbReference>
<evidence type="ECO:0000256" key="10">
    <source>
        <dbReference type="ARBA" id="ARBA00023004"/>
    </source>
</evidence>
<dbReference type="GO" id="GO:0032357">
    <property type="term" value="F:oxidized purine DNA binding"/>
    <property type="evidence" value="ECO:0007669"/>
    <property type="project" value="TreeGrafter"/>
</dbReference>
<dbReference type="SMART" id="SM00478">
    <property type="entry name" value="ENDO3c"/>
    <property type="match status" value="1"/>
</dbReference>
<evidence type="ECO:0000256" key="11">
    <source>
        <dbReference type="ARBA" id="ARBA00023014"/>
    </source>
</evidence>
<evidence type="ECO:0000256" key="5">
    <source>
        <dbReference type="ARBA" id="ARBA00012045"/>
    </source>
</evidence>
<dbReference type="AlphaFoldDB" id="A0A5M9QPU5"/>
<dbReference type="InterPro" id="IPR000445">
    <property type="entry name" value="HhH_motif"/>
</dbReference>
<dbReference type="GO" id="GO:0046872">
    <property type="term" value="F:metal ion binding"/>
    <property type="evidence" value="ECO:0007669"/>
    <property type="project" value="UniProtKB-KW"/>
</dbReference>
<dbReference type="Pfam" id="PF00730">
    <property type="entry name" value="HhH-GPD"/>
    <property type="match status" value="1"/>
</dbReference>
<dbReference type="SUPFAM" id="SSF48150">
    <property type="entry name" value="DNA-glycosylase"/>
    <property type="match status" value="1"/>
</dbReference>
<evidence type="ECO:0000256" key="6">
    <source>
        <dbReference type="ARBA" id="ARBA00022023"/>
    </source>
</evidence>
<comment type="similarity">
    <text evidence="4">Belongs to the Nth/MutY family.</text>
</comment>
<dbReference type="Pfam" id="PF00633">
    <property type="entry name" value="HHH"/>
    <property type="match status" value="1"/>
</dbReference>
<keyword evidence="10" id="KW-0408">Iron</keyword>
<dbReference type="GO" id="GO:0006284">
    <property type="term" value="P:base-excision repair"/>
    <property type="evidence" value="ECO:0007669"/>
    <property type="project" value="InterPro"/>
</dbReference>
<dbReference type="InterPro" id="IPR011257">
    <property type="entry name" value="DNA_glycosylase"/>
</dbReference>
<dbReference type="InterPro" id="IPR023170">
    <property type="entry name" value="HhH_base_excis_C"/>
</dbReference>
<keyword evidence="13" id="KW-0326">Glycosidase</keyword>
<dbReference type="GO" id="GO:0035485">
    <property type="term" value="F:adenine/guanine mispair binding"/>
    <property type="evidence" value="ECO:0007669"/>
    <property type="project" value="TreeGrafter"/>
</dbReference>
<dbReference type="PANTHER" id="PTHR42944">
    <property type="entry name" value="ADENINE DNA GLYCOSYLASE"/>
    <property type="match status" value="1"/>
</dbReference>
<dbReference type="Proteomes" id="UP000323707">
    <property type="component" value="Unassembled WGS sequence"/>
</dbReference>
<name>A0A5M9QPU5_9HELI</name>
<evidence type="ECO:0000256" key="4">
    <source>
        <dbReference type="ARBA" id="ARBA00008343"/>
    </source>
</evidence>
<comment type="function">
    <text evidence="3">Adenine glycosylase active on G-A mispairs. MutY also corrects error-prone DNA synthesis past GO lesions which are due to the oxidatively damaged form of guanine: 7,8-dihydro-8-oxoguanine (8-oxo-dGTP).</text>
</comment>
<comment type="cofactor">
    <cofactor evidence="2">
        <name>[4Fe-4S] cluster</name>
        <dbReference type="ChEBI" id="CHEBI:49883"/>
    </cofactor>
</comment>
<evidence type="ECO:0000256" key="2">
    <source>
        <dbReference type="ARBA" id="ARBA00001966"/>
    </source>
</evidence>
<dbReference type="PANTHER" id="PTHR42944:SF1">
    <property type="entry name" value="ADENINE DNA GLYCOSYLASE"/>
    <property type="match status" value="1"/>
</dbReference>
<evidence type="ECO:0000256" key="7">
    <source>
        <dbReference type="ARBA" id="ARBA00022723"/>
    </source>
</evidence>
<evidence type="ECO:0000256" key="3">
    <source>
        <dbReference type="ARBA" id="ARBA00002933"/>
    </source>
</evidence>
<evidence type="ECO:0000256" key="9">
    <source>
        <dbReference type="ARBA" id="ARBA00022801"/>
    </source>
</evidence>
<dbReference type="GO" id="GO:0006298">
    <property type="term" value="P:mismatch repair"/>
    <property type="evidence" value="ECO:0007669"/>
    <property type="project" value="TreeGrafter"/>
</dbReference>
<reference evidence="15 16" key="1">
    <citation type="submission" date="2019-09" db="EMBL/GenBank/DDBJ databases">
        <title>Draft genome sequence of various Type strains from the CCUG.</title>
        <authorList>
            <person name="Pineiro-Iglesias B."/>
            <person name="Tunovic T."/>
            <person name="Unosson C."/>
            <person name="Inganas E."/>
            <person name="Ohlen M."/>
            <person name="Cardew S."/>
            <person name="Jensie-Markopoulos S."/>
            <person name="Salva-Serra F."/>
            <person name="Jaen-Luchoro D."/>
            <person name="Karlsson R."/>
            <person name="Svensson-Stadler L."/>
            <person name="Chun J."/>
            <person name="Moore E."/>
        </authorList>
    </citation>
    <scope>NUCLEOTIDE SEQUENCE [LARGE SCALE GENOMIC DNA]</scope>
    <source>
        <strain evidence="15 16">CCUG 32756T</strain>
    </source>
</reference>
<sequence>MWVQISHNIALESFHSALLCWYHTYGRKDLPWRNFARDGSCAYEIYISEIMLQQTQLSRVLESYYFPFLTRFPTLSTLAESSEQEVLHLWQGLGYYSRARNLHACAKLCVKQHNAKLPDSLQSLQALPGIGAYTAGAIMCFGFGRVAHFADSNIARVLQRLTAKPLSQKQILALAKSLLPQDHQVFDYHQALIDLGALVCTTAPKCAICPVARFCASAFKPIAPKPKASKLPLTLHLAICKNLDSIALCQSQESLYKGLYNLPIIAKDTQPQAPLPKHRLLGSFTHAYTKYAITAYVYEVSNAHLPATLLPDMQWYPIHNLPPISNLAKKALRYF</sequence>
<evidence type="ECO:0000313" key="16">
    <source>
        <dbReference type="Proteomes" id="UP000323707"/>
    </source>
</evidence>
<dbReference type="GO" id="GO:0034039">
    <property type="term" value="F:8-oxo-7,8-dihydroguanine DNA N-glycosylase activity"/>
    <property type="evidence" value="ECO:0007669"/>
    <property type="project" value="TreeGrafter"/>
</dbReference>
<dbReference type="InterPro" id="IPR044298">
    <property type="entry name" value="MIG/MutY"/>
</dbReference>
<evidence type="ECO:0000256" key="12">
    <source>
        <dbReference type="ARBA" id="ARBA00023204"/>
    </source>
</evidence>
<comment type="catalytic activity">
    <reaction evidence="1">
        <text>Hydrolyzes free adenine bases from 7,8-dihydro-8-oxoguanine:adenine mismatched double-stranded DNA, leaving an apurinic site.</text>
        <dbReference type="EC" id="3.2.2.31"/>
    </reaction>
</comment>
<dbReference type="GO" id="GO:0000701">
    <property type="term" value="F:purine-specific mismatch base pair DNA N-glycosylase activity"/>
    <property type="evidence" value="ECO:0007669"/>
    <property type="project" value="UniProtKB-EC"/>
</dbReference>
<dbReference type="GO" id="GO:0051536">
    <property type="term" value="F:iron-sulfur cluster binding"/>
    <property type="evidence" value="ECO:0007669"/>
    <property type="project" value="UniProtKB-KW"/>
</dbReference>
<proteinExistence type="inferred from homology"/>
<dbReference type="PROSITE" id="PS01155">
    <property type="entry name" value="ENDONUCLEASE_III_2"/>
    <property type="match status" value="1"/>
</dbReference>
<organism evidence="15 16">
    <name type="scientific">Helicobacter canis</name>
    <dbReference type="NCBI Taxonomy" id="29419"/>
    <lineage>
        <taxon>Bacteria</taxon>
        <taxon>Pseudomonadati</taxon>
        <taxon>Campylobacterota</taxon>
        <taxon>Epsilonproteobacteria</taxon>
        <taxon>Campylobacterales</taxon>
        <taxon>Helicobacteraceae</taxon>
        <taxon>Helicobacter</taxon>
    </lineage>
</organism>
<dbReference type="InterPro" id="IPR004036">
    <property type="entry name" value="Endonuclease-III-like_CS2"/>
</dbReference>
<keyword evidence="9" id="KW-0378">Hydrolase</keyword>
<dbReference type="EC" id="3.2.2.31" evidence="5"/>
<dbReference type="CDD" id="cd00056">
    <property type="entry name" value="ENDO3c"/>
    <property type="match status" value="1"/>
</dbReference>
<evidence type="ECO:0000313" key="15">
    <source>
        <dbReference type="EMBL" id="KAA8710734.1"/>
    </source>
</evidence>
<accession>A0A5M9QPU5</accession>
<evidence type="ECO:0000259" key="14">
    <source>
        <dbReference type="SMART" id="SM00478"/>
    </source>
</evidence>
<comment type="caution">
    <text evidence="15">The sequence shown here is derived from an EMBL/GenBank/DDBJ whole genome shotgun (WGS) entry which is preliminary data.</text>
</comment>
<protein>
    <recommendedName>
        <fullName evidence="6">Adenine DNA glycosylase</fullName>
        <ecNumber evidence="5">3.2.2.31</ecNumber>
    </recommendedName>
</protein>
<feature type="domain" description="HhH-GPD" evidence="14">
    <location>
        <begin position="51"/>
        <end position="198"/>
    </location>
</feature>
<dbReference type="Gene3D" id="1.10.1670.10">
    <property type="entry name" value="Helix-hairpin-Helix base-excision DNA repair enzymes (C-terminal)"/>
    <property type="match status" value="1"/>
</dbReference>
<keyword evidence="11" id="KW-0411">Iron-sulfur</keyword>
<dbReference type="EMBL" id="VXKE01000006">
    <property type="protein sequence ID" value="KAA8710734.1"/>
    <property type="molecule type" value="Genomic_DNA"/>
</dbReference>
<keyword evidence="12" id="KW-0234">DNA repair</keyword>
<gene>
    <name evidence="15" type="ORF">F4V45_02145</name>
</gene>